<sequence>MTIGRELTIVLDKLDMDWDKQTLPPETIISLLDLTLLDEQASPDQLAKIAYNIARYPVAAVCLFPQQLTTIHIPQGIKRAAVVNFPEGNQPGNQVVRDIEQAITMYHANEIDYVFPYQAYLQGDKISALAHCREACRLCFDHQTVIKVILETGAFASYDVLYQLGRDILEQGSQFLKTSTGKIAKGATPEATLVLLKAIKDSGRSDCGIKISGGIKKAEQAAYYINLAESCIGKQVDSNWFRIGASSLLDDLISNCRLDYP</sequence>
<dbReference type="PANTHER" id="PTHR10889">
    <property type="entry name" value="DEOXYRIBOSE-PHOSPHATE ALDOLASE"/>
    <property type="match status" value="1"/>
</dbReference>
<dbReference type="GO" id="GO:0005737">
    <property type="term" value="C:cytoplasm"/>
    <property type="evidence" value="ECO:0007669"/>
    <property type="project" value="InterPro"/>
</dbReference>
<organism evidence="9 10">
    <name type="scientific">Legionella spiritensis</name>
    <dbReference type="NCBI Taxonomy" id="452"/>
    <lineage>
        <taxon>Bacteria</taxon>
        <taxon>Pseudomonadati</taxon>
        <taxon>Pseudomonadota</taxon>
        <taxon>Gammaproteobacteria</taxon>
        <taxon>Legionellales</taxon>
        <taxon>Legionellaceae</taxon>
        <taxon>Legionella</taxon>
    </lineage>
</organism>
<dbReference type="PIRSF" id="PIRSF001357">
    <property type="entry name" value="DeoC"/>
    <property type="match status" value="1"/>
</dbReference>
<dbReference type="SMART" id="SM01133">
    <property type="entry name" value="DeoC"/>
    <property type="match status" value="1"/>
</dbReference>
<dbReference type="AlphaFoldDB" id="A0A0W0Z4A9"/>
<reference evidence="9 10" key="1">
    <citation type="submission" date="2015-11" db="EMBL/GenBank/DDBJ databases">
        <title>Genomic analysis of 38 Legionella species identifies large and diverse effector repertoires.</title>
        <authorList>
            <person name="Burstein D."/>
            <person name="Amaro F."/>
            <person name="Zusman T."/>
            <person name="Lifshitz Z."/>
            <person name="Cohen O."/>
            <person name="Gilbert J.A."/>
            <person name="Pupko T."/>
            <person name="Shuman H.A."/>
            <person name="Segal G."/>
        </authorList>
    </citation>
    <scope>NUCLEOTIDE SEQUENCE [LARGE SCALE GENOMIC DNA]</scope>
    <source>
        <strain evidence="9 10">Mt.St.Helens-9</strain>
    </source>
</reference>
<dbReference type="PATRIC" id="fig|452.5.peg.1652"/>
<dbReference type="PANTHER" id="PTHR10889:SF3">
    <property type="entry name" value="DEOXYRIBOSE-PHOSPHATE ALDOLASE"/>
    <property type="match status" value="1"/>
</dbReference>
<dbReference type="GO" id="GO:0016052">
    <property type="term" value="P:carbohydrate catabolic process"/>
    <property type="evidence" value="ECO:0007669"/>
    <property type="project" value="TreeGrafter"/>
</dbReference>
<evidence type="ECO:0000313" key="9">
    <source>
        <dbReference type="EMBL" id="KTD63977.1"/>
    </source>
</evidence>
<evidence type="ECO:0000313" key="10">
    <source>
        <dbReference type="Proteomes" id="UP000054877"/>
    </source>
</evidence>
<dbReference type="GO" id="GO:0004139">
    <property type="term" value="F:deoxyribose-phosphate aldolase activity"/>
    <property type="evidence" value="ECO:0007669"/>
    <property type="project" value="UniProtKB-EC"/>
</dbReference>
<proteinExistence type="inferred from homology"/>
<dbReference type="EC" id="4.1.2.4" evidence="3"/>
<evidence type="ECO:0000256" key="7">
    <source>
        <dbReference type="ARBA" id="ARBA00032755"/>
    </source>
</evidence>
<accession>A0A0W0Z4A9</accession>
<comment type="similarity">
    <text evidence="2">Belongs to the DeoC/FbaB aldolase family. DeoC type 2 subfamily.</text>
</comment>
<keyword evidence="5" id="KW-0704">Schiff base</keyword>
<dbReference type="SUPFAM" id="SSF51569">
    <property type="entry name" value="Aldolase"/>
    <property type="match status" value="1"/>
</dbReference>
<gene>
    <name evidence="9" type="primary">deoC</name>
    <name evidence="9" type="ORF">Lspi_1496</name>
</gene>
<dbReference type="EMBL" id="LNYX01000014">
    <property type="protein sequence ID" value="KTD63977.1"/>
    <property type="molecule type" value="Genomic_DNA"/>
</dbReference>
<evidence type="ECO:0000256" key="8">
    <source>
        <dbReference type="ARBA" id="ARBA00048791"/>
    </source>
</evidence>
<dbReference type="InterPro" id="IPR011343">
    <property type="entry name" value="DeoC"/>
</dbReference>
<comment type="caution">
    <text evidence="9">The sequence shown here is derived from an EMBL/GenBank/DDBJ whole genome shotgun (WGS) entry which is preliminary data.</text>
</comment>
<dbReference type="GO" id="GO:0009264">
    <property type="term" value="P:deoxyribonucleotide catabolic process"/>
    <property type="evidence" value="ECO:0007669"/>
    <property type="project" value="InterPro"/>
</dbReference>
<protein>
    <recommendedName>
        <fullName evidence="3">deoxyribose-phosphate aldolase</fullName>
        <ecNumber evidence="3">4.1.2.4</ecNumber>
    </recommendedName>
    <alternativeName>
        <fullName evidence="7">2-deoxy-D-ribose 5-phosphate aldolase</fullName>
    </alternativeName>
    <alternativeName>
        <fullName evidence="6">Phosphodeoxyriboaldolase</fullName>
    </alternativeName>
</protein>
<evidence type="ECO:0000256" key="6">
    <source>
        <dbReference type="ARBA" id="ARBA00031814"/>
    </source>
</evidence>
<comment type="catalytic activity">
    <reaction evidence="8">
        <text>2-deoxy-D-ribose 5-phosphate = D-glyceraldehyde 3-phosphate + acetaldehyde</text>
        <dbReference type="Rhea" id="RHEA:12821"/>
        <dbReference type="ChEBI" id="CHEBI:15343"/>
        <dbReference type="ChEBI" id="CHEBI:59776"/>
        <dbReference type="ChEBI" id="CHEBI:62877"/>
        <dbReference type="EC" id="4.1.2.4"/>
    </reaction>
</comment>
<evidence type="ECO:0000256" key="3">
    <source>
        <dbReference type="ARBA" id="ARBA00012515"/>
    </source>
</evidence>
<evidence type="ECO:0000256" key="5">
    <source>
        <dbReference type="ARBA" id="ARBA00023270"/>
    </source>
</evidence>
<name>A0A0W0Z4A9_LEGSP</name>
<dbReference type="Proteomes" id="UP000054877">
    <property type="component" value="Unassembled WGS sequence"/>
</dbReference>
<keyword evidence="10" id="KW-1185">Reference proteome</keyword>
<dbReference type="InterPro" id="IPR013785">
    <property type="entry name" value="Aldolase_TIM"/>
</dbReference>
<dbReference type="OrthoDB" id="6579831at2"/>
<evidence type="ECO:0000256" key="2">
    <source>
        <dbReference type="ARBA" id="ARBA00009473"/>
    </source>
</evidence>
<dbReference type="Pfam" id="PF01791">
    <property type="entry name" value="DeoC"/>
    <property type="match status" value="1"/>
</dbReference>
<keyword evidence="4" id="KW-0456">Lyase</keyword>
<evidence type="ECO:0000256" key="1">
    <source>
        <dbReference type="ARBA" id="ARBA00004816"/>
    </source>
</evidence>
<dbReference type="Gene3D" id="3.20.20.70">
    <property type="entry name" value="Aldolase class I"/>
    <property type="match status" value="1"/>
</dbReference>
<dbReference type="InterPro" id="IPR002915">
    <property type="entry name" value="DeoC/FbaB/LacD_aldolase"/>
</dbReference>
<comment type="pathway">
    <text evidence="1">Carbohydrate degradation; 2-deoxy-D-ribose 1-phosphate degradation; D-glyceraldehyde 3-phosphate and acetaldehyde from 2-deoxy-alpha-D-ribose 1-phosphate: step 2/2.</text>
</comment>
<dbReference type="STRING" id="452.Lspi_1496"/>
<evidence type="ECO:0000256" key="4">
    <source>
        <dbReference type="ARBA" id="ARBA00023239"/>
    </source>
</evidence>